<evidence type="ECO:0000313" key="2">
    <source>
        <dbReference type="Proteomes" id="UP000295680"/>
    </source>
</evidence>
<proteinExistence type="predicted"/>
<comment type="caution">
    <text evidence="1">The sequence shown here is derived from an EMBL/GenBank/DDBJ whole genome shotgun (WGS) entry which is preliminary data.</text>
</comment>
<organism evidence="1 2">
    <name type="scientific">Actinocrispum wychmicini</name>
    <dbReference type="NCBI Taxonomy" id="1213861"/>
    <lineage>
        <taxon>Bacteria</taxon>
        <taxon>Bacillati</taxon>
        <taxon>Actinomycetota</taxon>
        <taxon>Actinomycetes</taxon>
        <taxon>Pseudonocardiales</taxon>
        <taxon>Pseudonocardiaceae</taxon>
        <taxon>Actinocrispum</taxon>
    </lineage>
</organism>
<accession>A0A4R2JAF1</accession>
<name>A0A4R2JAF1_9PSEU</name>
<evidence type="ECO:0008006" key="3">
    <source>
        <dbReference type="Google" id="ProtNLM"/>
    </source>
</evidence>
<dbReference type="EMBL" id="SLWS01000010">
    <property type="protein sequence ID" value="TCO53686.1"/>
    <property type="molecule type" value="Genomic_DNA"/>
</dbReference>
<dbReference type="RefSeq" id="WP_132123643.1">
    <property type="nucleotide sequence ID" value="NZ_SLWS01000010.1"/>
</dbReference>
<gene>
    <name evidence="1" type="ORF">EV192_110276</name>
</gene>
<dbReference type="AlphaFoldDB" id="A0A4R2JAF1"/>
<evidence type="ECO:0000313" key="1">
    <source>
        <dbReference type="EMBL" id="TCO53686.1"/>
    </source>
</evidence>
<keyword evidence="2" id="KW-1185">Reference proteome</keyword>
<dbReference type="OrthoDB" id="3190646at2"/>
<reference evidence="1 2" key="1">
    <citation type="submission" date="2019-03" db="EMBL/GenBank/DDBJ databases">
        <title>Genomic Encyclopedia of Type Strains, Phase IV (KMG-IV): sequencing the most valuable type-strain genomes for metagenomic binning, comparative biology and taxonomic classification.</title>
        <authorList>
            <person name="Goeker M."/>
        </authorList>
    </citation>
    <scope>NUCLEOTIDE SEQUENCE [LARGE SCALE GENOMIC DNA]</scope>
    <source>
        <strain evidence="1 2">DSM 45934</strain>
    </source>
</reference>
<dbReference type="Proteomes" id="UP000295680">
    <property type="component" value="Unassembled WGS sequence"/>
</dbReference>
<sequence>MRVSFATGQGSGESNEDIAATAGDVVVVLDGVSKWYTDESGCGHGTVWYVRQLADRILKHAGGAISLTEAVGGAIADVAGMHGGTCDLDHPWSPAATVAVLRDSVKSVEYLILTDCVLVLATELGTTALTDTRLAELLRRARHPDASPELRRHLKDGLHGLRNHPDGYWVASADPTAADNAITGCVPRAAIRRAALLTDGASCLVDEYGQATWAQLLNMGPTEVIASVRRCERSDPDRRRWPRGKVHDDATVAYCDFESTVDS</sequence>
<protein>
    <recommendedName>
        <fullName evidence="3">Protein phosphatase 2C-like protein</fullName>
    </recommendedName>
</protein>